<dbReference type="InterPro" id="IPR003439">
    <property type="entry name" value="ABC_transporter-like_ATP-bd"/>
</dbReference>
<comment type="caution">
    <text evidence="4">The sequence shown here is derived from an EMBL/GenBank/DDBJ whole genome shotgun (WGS) entry which is preliminary data.</text>
</comment>
<dbReference type="AlphaFoldDB" id="A0A8H5HY77"/>
<evidence type="ECO:0000259" key="3">
    <source>
        <dbReference type="PROSITE" id="PS50893"/>
    </source>
</evidence>
<evidence type="ECO:0000256" key="1">
    <source>
        <dbReference type="ARBA" id="ARBA00022741"/>
    </source>
</evidence>
<dbReference type="PANTHER" id="PTHR43119">
    <property type="entry name" value="ABC TRANSPORT PROTEIN ATP-BINDING COMPONENT-RELATED"/>
    <property type="match status" value="1"/>
</dbReference>
<sequence>MKHSSPAADRARNWVPMPKIPNGFSHTYMAGADLFTVHDLSCETDEGAQIFSGINLVLNQGDIVVVQGKSGCGKTTFLKCLAHLHLYTGDVVFHGNSPKSYGIPVYRTKVAYVPQRPPLLPGSPRDFLSTASSFAARRKKEKNASMLAKGLEYPVRIASSWGIDEQLWDRDWSNLSGGETQRIALAITMGLDSAEVLLLDEPTSALDHQSSLQVERLIADTLKSNDNGLKAIIWITHSPEQAGRVGTRFLQFSGGSAYEEYSPPV</sequence>
<dbReference type="SUPFAM" id="SSF52540">
    <property type="entry name" value="P-loop containing nucleoside triphosphate hydrolases"/>
    <property type="match status" value="1"/>
</dbReference>
<protein>
    <recommendedName>
        <fullName evidence="3">ABC transporter domain-containing protein</fullName>
    </recommendedName>
</protein>
<feature type="domain" description="ABC transporter" evidence="3">
    <location>
        <begin position="35"/>
        <end position="265"/>
    </location>
</feature>
<reference evidence="4 5" key="1">
    <citation type="journal article" date="2020" name="ISME J.">
        <title>Uncovering the hidden diversity of litter-decomposition mechanisms in mushroom-forming fungi.</title>
        <authorList>
            <person name="Floudas D."/>
            <person name="Bentzer J."/>
            <person name="Ahren D."/>
            <person name="Johansson T."/>
            <person name="Persson P."/>
            <person name="Tunlid A."/>
        </authorList>
    </citation>
    <scope>NUCLEOTIDE SEQUENCE [LARGE SCALE GENOMIC DNA]</scope>
    <source>
        <strain evidence="4 5">CBS 406.79</strain>
    </source>
</reference>
<dbReference type="Pfam" id="PF00005">
    <property type="entry name" value="ABC_tran"/>
    <property type="match status" value="1"/>
</dbReference>
<keyword evidence="2" id="KW-0067">ATP-binding</keyword>
<evidence type="ECO:0000313" key="5">
    <source>
        <dbReference type="Proteomes" id="UP000518752"/>
    </source>
</evidence>
<dbReference type="Gene3D" id="3.40.50.300">
    <property type="entry name" value="P-loop containing nucleotide triphosphate hydrolases"/>
    <property type="match status" value="1"/>
</dbReference>
<dbReference type="OrthoDB" id="6593433at2759"/>
<dbReference type="EMBL" id="JAACJN010000010">
    <property type="protein sequence ID" value="KAF5391350.1"/>
    <property type="molecule type" value="Genomic_DNA"/>
</dbReference>
<dbReference type="Proteomes" id="UP000518752">
    <property type="component" value="Unassembled WGS sequence"/>
</dbReference>
<dbReference type="InterPro" id="IPR027417">
    <property type="entry name" value="P-loop_NTPase"/>
</dbReference>
<keyword evidence="5" id="KW-1185">Reference proteome</keyword>
<name>A0A8H5HY77_9AGAR</name>
<evidence type="ECO:0000256" key="2">
    <source>
        <dbReference type="ARBA" id="ARBA00022840"/>
    </source>
</evidence>
<organism evidence="4 5">
    <name type="scientific">Collybiopsis confluens</name>
    <dbReference type="NCBI Taxonomy" id="2823264"/>
    <lineage>
        <taxon>Eukaryota</taxon>
        <taxon>Fungi</taxon>
        <taxon>Dikarya</taxon>
        <taxon>Basidiomycota</taxon>
        <taxon>Agaricomycotina</taxon>
        <taxon>Agaricomycetes</taxon>
        <taxon>Agaricomycetidae</taxon>
        <taxon>Agaricales</taxon>
        <taxon>Marasmiineae</taxon>
        <taxon>Omphalotaceae</taxon>
        <taxon>Collybiopsis</taxon>
    </lineage>
</organism>
<dbReference type="SMART" id="SM00382">
    <property type="entry name" value="AAA"/>
    <property type="match status" value="1"/>
</dbReference>
<keyword evidence="1" id="KW-0547">Nucleotide-binding</keyword>
<dbReference type="InterPro" id="IPR003593">
    <property type="entry name" value="AAA+_ATPase"/>
</dbReference>
<accession>A0A8H5HY77</accession>
<gene>
    <name evidence="4" type="ORF">D9757_001879</name>
</gene>
<evidence type="ECO:0000313" key="4">
    <source>
        <dbReference type="EMBL" id="KAF5391350.1"/>
    </source>
</evidence>
<dbReference type="PROSITE" id="PS50893">
    <property type="entry name" value="ABC_TRANSPORTER_2"/>
    <property type="match status" value="1"/>
</dbReference>
<dbReference type="GO" id="GO:0005524">
    <property type="term" value="F:ATP binding"/>
    <property type="evidence" value="ECO:0007669"/>
    <property type="project" value="UniProtKB-KW"/>
</dbReference>
<dbReference type="PANTHER" id="PTHR43119:SF1">
    <property type="entry name" value="ABC TRANSPORTER DOMAIN-CONTAINING PROTEIN"/>
    <property type="match status" value="1"/>
</dbReference>
<dbReference type="GO" id="GO:0016887">
    <property type="term" value="F:ATP hydrolysis activity"/>
    <property type="evidence" value="ECO:0007669"/>
    <property type="project" value="InterPro"/>
</dbReference>
<proteinExistence type="predicted"/>